<feature type="transmembrane region" description="Helical" evidence="7">
    <location>
        <begin position="316"/>
        <end position="336"/>
    </location>
</feature>
<evidence type="ECO:0000256" key="6">
    <source>
        <dbReference type="SAM" id="MobiDB-lite"/>
    </source>
</evidence>
<feature type="transmembrane region" description="Helical" evidence="7">
    <location>
        <begin position="208"/>
        <end position="230"/>
    </location>
</feature>
<protein>
    <recommendedName>
        <fullName evidence="8">Major facilitator superfamily (MFS) profile domain-containing protein</fullName>
    </recommendedName>
</protein>
<feature type="compositionally biased region" description="Acidic residues" evidence="6">
    <location>
        <begin position="457"/>
        <end position="474"/>
    </location>
</feature>
<dbReference type="GO" id="GO:0016020">
    <property type="term" value="C:membrane"/>
    <property type="evidence" value="ECO:0007669"/>
    <property type="project" value="UniProtKB-SubCell"/>
</dbReference>
<feature type="transmembrane region" description="Helical" evidence="7">
    <location>
        <begin position="405"/>
        <end position="423"/>
    </location>
</feature>
<evidence type="ECO:0000256" key="1">
    <source>
        <dbReference type="ARBA" id="ARBA00004141"/>
    </source>
</evidence>
<feature type="transmembrane region" description="Helical" evidence="7">
    <location>
        <begin position="175"/>
        <end position="196"/>
    </location>
</feature>
<feature type="transmembrane region" description="Helical" evidence="7">
    <location>
        <begin position="88"/>
        <end position="108"/>
    </location>
</feature>
<comment type="caution">
    <text evidence="9">The sequence shown here is derived from an EMBL/GenBank/DDBJ whole genome shotgun (WGS) entry which is preliminary data.</text>
</comment>
<reference evidence="9" key="1">
    <citation type="submission" date="2021-02" db="EMBL/GenBank/DDBJ databases">
        <authorList>
            <person name="Nowell W R."/>
        </authorList>
    </citation>
    <scope>NUCLEOTIDE SEQUENCE</scope>
</reference>
<gene>
    <name evidence="9" type="ORF">QYT958_LOCUS15565</name>
</gene>
<evidence type="ECO:0000256" key="7">
    <source>
        <dbReference type="SAM" id="Phobius"/>
    </source>
</evidence>
<dbReference type="Proteomes" id="UP000663848">
    <property type="component" value="Unassembled WGS sequence"/>
</dbReference>
<feature type="transmembrane region" description="Helical" evidence="7">
    <location>
        <begin position="342"/>
        <end position="363"/>
    </location>
</feature>
<dbReference type="InterPro" id="IPR020846">
    <property type="entry name" value="MFS_dom"/>
</dbReference>
<dbReference type="AlphaFoldDB" id="A0A821G204"/>
<dbReference type="FunFam" id="1.20.1250.20:FF:000034">
    <property type="entry name" value="MFS general substrate transporter"/>
    <property type="match status" value="1"/>
</dbReference>
<dbReference type="PANTHER" id="PTHR43791">
    <property type="entry name" value="PERMEASE-RELATED"/>
    <property type="match status" value="1"/>
</dbReference>
<dbReference type="GO" id="GO:0022857">
    <property type="term" value="F:transmembrane transporter activity"/>
    <property type="evidence" value="ECO:0007669"/>
    <property type="project" value="InterPro"/>
</dbReference>
<dbReference type="PROSITE" id="PS50850">
    <property type="entry name" value="MFS"/>
    <property type="match status" value="1"/>
</dbReference>
<comment type="subcellular location">
    <subcellularLocation>
        <location evidence="1">Membrane</location>
        <topology evidence="1">Multi-pass membrane protein</topology>
    </subcellularLocation>
</comment>
<dbReference type="Pfam" id="PF07690">
    <property type="entry name" value="MFS_1"/>
    <property type="match status" value="1"/>
</dbReference>
<feature type="transmembrane region" description="Helical" evidence="7">
    <location>
        <begin position="279"/>
        <end position="304"/>
    </location>
</feature>
<feature type="transmembrane region" description="Helical" evidence="7">
    <location>
        <begin position="114"/>
        <end position="134"/>
    </location>
</feature>
<organism evidence="9 10">
    <name type="scientific">Rotaria socialis</name>
    <dbReference type="NCBI Taxonomy" id="392032"/>
    <lineage>
        <taxon>Eukaryota</taxon>
        <taxon>Metazoa</taxon>
        <taxon>Spiralia</taxon>
        <taxon>Gnathifera</taxon>
        <taxon>Rotifera</taxon>
        <taxon>Eurotatoria</taxon>
        <taxon>Bdelloidea</taxon>
        <taxon>Philodinida</taxon>
        <taxon>Philodinidae</taxon>
        <taxon>Rotaria</taxon>
    </lineage>
</organism>
<dbReference type="PANTHER" id="PTHR43791:SF19">
    <property type="entry name" value="TRANSPORTER, PUTATIVE (AFU_ORTHOLOGUE AFUA_1G01812)-RELATED"/>
    <property type="match status" value="1"/>
</dbReference>
<proteinExistence type="predicted"/>
<feature type="domain" description="Major facilitator superfamily (MFS) profile" evidence="8">
    <location>
        <begin position="49"/>
        <end position="474"/>
    </location>
</feature>
<dbReference type="SUPFAM" id="SSF103473">
    <property type="entry name" value="MFS general substrate transporter"/>
    <property type="match status" value="1"/>
</dbReference>
<accession>A0A821G204</accession>
<evidence type="ECO:0000256" key="5">
    <source>
        <dbReference type="ARBA" id="ARBA00023136"/>
    </source>
</evidence>
<keyword evidence="3 7" id="KW-0812">Transmembrane</keyword>
<evidence type="ECO:0000313" key="9">
    <source>
        <dbReference type="EMBL" id="CAF4662395.1"/>
    </source>
</evidence>
<feature type="region of interest" description="Disordered" evidence="6">
    <location>
        <begin position="454"/>
        <end position="474"/>
    </location>
</feature>
<evidence type="ECO:0000313" key="10">
    <source>
        <dbReference type="Proteomes" id="UP000663848"/>
    </source>
</evidence>
<feature type="transmembrane region" description="Helical" evidence="7">
    <location>
        <begin position="370"/>
        <end position="393"/>
    </location>
</feature>
<dbReference type="InterPro" id="IPR011701">
    <property type="entry name" value="MFS"/>
</dbReference>
<keyword evidence="5 7" id="KW-0472">Membrane</keyword>
<dbReference type="Gene3D" id="1.20.1250.20">
    <property type="entry name" value="MFS general substrate transporter like domains"/>
    <property type="match status" value="2"/>
</dbReference>
<keyword evidence="4 7" id="KW-1133">Transmembrane helix</keyword>
<keyword evidence="2" id="KW-0813">Transport</keyword>
<dbReference type="EMBL" id="CAJOBR010002181">
    <property type="protein sequence ID" value="CAF4662395.1"/>
    <property type="molecule type" value="Genomic_DNA"/>
</dbReference>
<sequence length="474" mass="52845">MNDLGVSDNNSSSISSITGSIVQEVQVTAVDDTNDPEGKKLLRKQDWHVIPPMALLYLLSFLDRANIGQAKLNGLTESLNLSSHEYNLCVSLFFVTYAVFEIPSNLALRKFGPVLWFPIIMVAWGTVITLMGLAHSYGSLLACRLVLGACESGIFPGGCYYLSTWYTERELSRRISIFFSASALAGSFGGILAYGISKMDGVGGQEGWRWIFYLEGIITVIVGVLAYFFLHDFPSHPPSFLTKSEHKRVRIRLKIPQETEPREHSIWKEVFIALATWRLYIWALCYIGLLVPFYSLSVFSPTIIHNLGFETYTAQLLSAPPYAFAFVTTMTTAYFSDKYNRRSIFILCWLLITAVAYVILIAVQQPIIKYLAVILATGSVSPAVASCIVYLSVNIHSQEERATSLAFMISFGNIGGIISGQIYRTQDAPRFILGHAVNLGFCALDQIVNVEDGHDDNNEDENDYENDDVDVDEF</sequence>
<evidence type="ECO:0000259" key="8">
    <source>
        <dbReference type="PROSITE" id="PS50850"/>
    </source>
</evidence>
<evidence type="ECO:0000256" key="3">
    <source>
        <dbReference type="ARBA" id="ARBA00022692"/>
    </source>
</evidence>
<evidence type="ECO:0000256" key="4">
    <source>
        <dbReference type="ARBA" id="ARBA00022989"/>
    </source>
</evidence>
<feature type="transmembrane region" description="Helical" evidence="7">
    <location>
        <begin position="141"/>
        <end position="163"/>
    </location>
</feature>
<dbReference type="FunFam" id="1.20.1250.20:FF:000013">
    <property type="entry name" value="MFS general substrate transporter"/>
    <property type="match status" value="1"/>
</dbReference>
<evidence type="ECO:0000256" key="2">
    <source>
        <dbReference type="ARBA" id="ARBA00022448"/>
    </source>
</evidence>
<name>A0A821G204_9BILA</name>
<dbReference type="InterPro" id="IPR036259">
    <property type="entry name" value="MFS_trans_sf"/>
</dbReference>